<proteinExistence type="predicted"/>
<gene>
    <name evidence="2" type="ORF">PSTG_02453</name>
</gene>
<dbReference type="AlphaFoldDB" id="A0A0L0VZ68"/>
<feature type="signal peptide" evidence="1">
    <location>
        <begin position="1"/>
        <end position="22"/>
    </location>
</feature>
<feature type="chain" id="PRO_5005550675" description="Secreted protein" evidence="1">
    <location>
        <begin position="23"/>
        <end position="110"/>
    </location>
</feature>
<evidence type="ECO:0008006" key="4">
    <source>
        <dbReference type="Google" id="ProtNLM"/>
    </source>
</evidence>
<protein>
    <recommendedName>
        <fullName evidence="4">Secreted protein</fullName>
    </recommendedName>
</protein>
<evidence type="ECO:0000313" key="3">
    <source>
        <dbReference type="Proteomes" id="UP000054564"/>
    </source>
</evidence>
<organism evidence="2 3">
    <name type="scientific">Puccinia striiformis f. sp. tritici PST-78</name>
    <dbReference type="NCBI Taxonomy" id="1165861"/>
    <lineage>
        <taxon>Eukaryota</taxon>
        <taxon>Fungi</taxon>
        <taxon>Dikarya</taxon>
        <taxon>Basidiomycota</taxon>
        <taxon>Pucciniomycotina</taxon>
        <taxon>Pucciniomycetes</taxon>
        <taxon>Pucciniales</taxon>
        <taxon>Pucciniaceae</taxon>
        <taxon>Puccinia</taxon>
    </lineage>
</organism>
<sequence length="110" mass="12692">MLRFLRLTALVLLVASWQVTDTLNQDPGDILFWCRKNVDAVCAETILPDGGEQKLRWATRLRPKKRNYKCPPNTRAQCCWQNWYKDISNGPDYFMKIASGPVPYCDPNGQ</sequence>
<name>A0A0L0VZ68_9BASI</name>
<evidence type="ECO:0000256" key="1">
    <source>
        <dbReference type="SAM" id="SignalP"/>
    </source>
</evidence>
<reference evidence="3" key="1">
    <citation type="submission" date="2014-03" db="EMBL/GenBank/DDBJ databases">
        <title>The Genome Sequence of Puccinia striiformis f. sp. tritici PST-78.</title>
        <authorList>
            <consortium name="The Broad Institute Genome Sequencing Platform"/>
            <person name="Cuomo C."/>
            <person name="Hulbert S."/>
            <person name="Chen X."/>
            <person name="Walker B."/>
            <person name="Young S.K."/>
            <person name="Zeng Q."/>
            <person name="Gargeya S."/>
            <person name="Fitzgerald M."/>
            <person name="Haas B."/>
            <person name="Abouelleil A."/>
            <person name="Alvarado L."/>
            <person name="Arachchi H.M."/>
            <person name="Berlin A.M."/>
            <person name="Chapman S.B."/>
            <person name="Goldberg J."/>
            <person name="Griggs A."/>
            <person name="Gujja S."/>
            <person name="Hansen M."/>
            <person name="Howarth C."/>
            <person name="Imamovic A."/>
            <person name="Larimer J."/>
            <person name="McCowan C."/>
            <person name="Montmayeur A."/>
            <person name="Murphy C."/>
            <person name="Neiman D."/>
            <person name="Pearson M."/>
            <person name="Priest M."/>
            <person name="Roberts A."/>
            <person name="Saif S."/>
            <person name="Shea T."/>
            <person name="Sisk P."/>
            <person name="Sykes S."/>
            <person name="Wortman J."/>
            <person name="Nusbaum C."/>
            <person name="Birren B."/>
        </authorList>
    </citation>
    <scope>NUCLEOTIDE SEQUENCE [LARGE SCALE GENOMIC DNA]</scope>
    <source>
        <strain evidence="3">race PST-78</strain>
    </source>
</reference>
<comment type="caution">
    <text evidence="2">The sequence shown here is derived from an EMBL/GenBank/DDBJ whole genome shotgun (WGS) entry which is preliminary data.</text>
</comment>
<accession>A0A0L0VZ68</accession>
<keyword evidence="1" id="KW-0732">Signal</keyword>
<dbReference type="Proteomes" id="UP000054564">
    <property type="component" value="Unassembled WGS sequence"/>
</dbReference>
<keyword evidence="3" id="KW-1185">Reference proteome</keyword>
<evidence type="ECO:0000313" key="2">
    <source>
        <dbReference type="EMBL" id="KNF04543.1"/>
    </source>
</evidence>
<dbReference type="EMBL" id="AJIL01000012">
    <property type="protein sequence ID" value="KNF04543.1"/>
    <property type="molecule type" value="Genomic_DNA"/>
</dbReference>